<dbReference type="Gene3D" id="3.30.559.30">
    <property type="entry name" value="Nonribosomal peptide synthetase, condensation domain"/>
    <property type="match status" value="1"/>
</dbReference>
<dbReference type="PROSITE" id="PS50075">
    <property type="entry name" value="CARRIER"/>
    <property type="match status" value="1"/>
</dbReference>
<reference evidence="12" key="1">
    <citation type="journal article" date="2019" name="Int. J. Syst. Evol. Microbiol.">
        <title>The Global Catalogue of Microorganisms (GCM) 10K type strain sequencing project: providing services to taxonomists for standard genome sequencing and annotation.</title>
        <authorList>
            <consortium name="The Broad Institute Genomics Platform"/>
            <consortium name="The Broad Institute Genome Sequencing Center for Infectious Disease"/>
            <person name="Wu L."/>
            <person name="Ma J."/>
        </authorList>
    </citation>
    <scope>NUCLEOTIDE SEQUENCE [LARGE SCALE GENOMIC DNA]</scope>
    <source>
        <strain evidence="12">JCM 14545</strain>
    </source>
</reference>
<dbReference type="SUPFAM" id="SSF53474">
    <property type="entry name" value="alpha/beta-Hydrolases"/>
    <property type="match status" value="1"/>
</dbReference>
<dbReference type="PANTHER" id="PTHR45527">
    <property type="entry name" value="NONRIBOSOMAL PEPTIDE SYNTHETASE"/>
    <property type="match status" value="1"/>
</dbReference>
<sequence>MTRPLLDELRGIGVRMWNDGGRLRFRAPAGVLTDERKAELRERRDEILALLAEGDRLVPDEGARHEPFPLTDVQSAYLLGRGAAFAYGGVACHGYGELHYPDLDPDRMTAAWRAVIDRHDMLRAVVDVDGSQRVLPEVPPFEIPVRDLRGSTPEDGAAAVAANRAELDHRVSTPDRWPLFAVRITRTAAEAVLHVSIDFLVADFLSVQTLLHELHACYERPGEALPPLDITFRDYLMAERRQTADGRHERDREYWLARLDDQPPAPELPVLPMKPEQQPRFSRWETTLDPDTWSAFCRQARDHDVTPSGAVLAAFAETLAAWSRHPRFTLNVTLLNRFPFHEQVNGLIGDFTSVELLAVDATSAPRFSGRAQAAQSRLWEDLDHRSFSGVEVMRELTRRRGADAALFPVVFTSAIGLSEKDTQHDTGRLGYGISQTPQVWLDCQNIERGGGLTSNWDVRDGVFQPGAVDDMFAAYERLLGELAADARAWESTAPVSLPESQRERRRAVNDTTAPEPSGLLHEAVVEQALATPDRIAVSAGGQAMTYGELLARAVGLAEHLIGAGCAPNELVAVRIERGPLQVVGVLGVLLAGAVYAPVDLSQPKTRRDRILDGAGIRRVLVAGADAEADWPAAVAPVAVDRLAPAAPRRMPALAGRDDLAYVIHTSGSTGVPKGVMISHRSALNTVADINSRFGIGDGDRVLGLSQLGFDLSVYDIFGPLAVGGALVIPDPARRADPSHWADLVAEHQVTVWNSVPAQLQMLTDYLEVARTVPLPTLRLAMLSGDWIPVALPDRIRGRLPGLSLVSLGGATEAAIWSIHHPIGEVQEDWVSIPYGRPLANQTFHVLDAALRDRPDWVTGELYIGGVGVAAGYLGDDERTAERFVVREATGERLYRTGDLGRYLPSGDIEFLGREDFQVKIRGHRIELAEVEDALRADAAVAEAAVVVDGDQPLNRRLVAFVTGAPLPPPDGGDRARLAVELGRAATSAGEVELAGVDRERYLRFTRGLDDVALPAMVRALQSSGLFTDGESAHTEEDVLSAADVVPAHRRLVRRWLAALVREGVLGTDEQRRYRLLRPVDAGLVAEAWDRVDAAADPADAELLDYFRTSIDVLPALLRGESEPLALLFPEGKLDRSQALYEHALFNRWGNRAIGAAARALADRRTSPGPLRVLEVGAGGGGSTAAVLDALDGVEIDYLCTDLSRFFLTKAKERFGERPGLRFGVLDLDRDLRAQGLLPNSVDLVIAGDVLHATTDVSAALDRLVDVVAPSGWLLALEMTRDHYQIMTSLELLVRVDEEAADFTDLRRGRDQVFLEREAWLAELTRGGADVRLSVPERDGLLGELGLCLFAARVKADRAAARPEELLPALAGRLPEYMLPNGIVVLDGLPVSDSGKIDRKALRAMVPRRAEATATAEIDAAESDLERVLGAIWAEALGMPAVGRDDNLFQLGGDSLIAAQITGRVLEEVPAAANQFFDELLRRLLERPTVAALAEGLASGPSVTGEPEAPADAAPSPLRELRDPGTPATPWLLVHDTTGTVDGYQELAELLGRKAPVLGLCATTAPGEQDLAAVAVRYARAVADAGIDRVRVLGKGTGAVLAVEVAGALLDTGAETGTLVLLDATRPEGDGTGPWHEPFARHEPGLHAGDLVLIDTGADADREFFAELCLGDLQEVRVTPDELVTRLDEVTG</sequence>
<dbReference type="Pfam" id="PF00550">
    <property type="entry name" value="PP-binding"/>
    <property type="match status" value="1"/>
</dbReference>
<evidence type="ECO:0000259" key="10">
    <source>
        <dbReference type="PROSITE" id="PS50075"/>
    </source>
</evidence>
<evidence type="ECO:0000256" key="5">
    <source>
        <dbReference type="ARBA" id="ARBA00022450"/>
    </source>
</evidence>
<dbReference type="PROSITE" id="PS00012">
    <property type="entry name" value="PHOSPHOPANTETHEINE"/>
    <property type="match status" value="1"/>
</dbReference>
<dbReference type="Pfam" id="PF18563">
    <property type="entry name" value="TubC_N"/>
    <property type="match status" value="1"/>
</dbReference>
<feature type="region of interest" description="Disordered" evidence="9">
    <location>
        <begin position="491"/>
        <end position="516"/>
    </location>
</feature>
<dbReference type="SUPFAM" id="SSF56801">
    <property type="entry name" value="Acetyl-CoA synthetase-like"/>
    <property type="match status" value="1"/>
</dbReference>
<dbReference type="InterPro" id="IPR045851">
    <property type="entry name" value="AMP-bd_C_sf"/>
</dbReference>
<dbReference type="Gene3D" id="3.30.559.10">
    <property type="entry name" value="Chloramphenicol acetyltransferase-like domain"/>
    <property type="match status" value="1"/>
</dbReference>
<comment type="caution">
    <text evidence="11">The sequence shown here is derived from an EMBL/GenBank/DDBJ whole genome shotgun (WGS) entry which is preliminary data.</text>
</comment>
<dbReference type="InterPro" id="IPR057737">
    <property type="entry name" value="Condensation_MtbB-like"/>
</dbReference>
<dbReference type="Gene3D" id="3.40.50.150">
    <property type="entry name" value="Vaccinia Virus protein VP39"/>
    <property type="match status" value="1"/>
</dbReference>
<proteinExistence type="inferred from homology"/>
<dbReference type="InterPro" id="IPR001242">
    <property type="entry name" value="Condensation_dom"/>
</dbReference>
<dbReference type="CDD" id="cd19535">
    <property type="entry name" value="Cyc_NRPS"/>
    <property type="match status" value="1"/>
</dbReference>
<dbReference type="InterPro" id="IPR029058">
    <property type="entry name" value="AB_hydrolase_fold"/>
</dbReference>
<name>A0ABP5C0X7_9PSEU</name>
<dbReference type="InterPro" id="IPR023213">
    <property type="entry name" value="CAT-like_dom_sf"/>
</dbReference>
<dbReference type="InterPro" id="IPR020845">
    <property type="entry name" value="AMP-binding_CS"/>
</dbReference>
<feature type="region of interest" description="Disordered" evidence="9">
    <location>
        <begin position="1497"/>
        <end position="1517"/>
    </location>
</feature>
<accession>A0ABP5C0X7</accession>
<organism evidence="11 12">
    <name type="scientific">Amycolatopsis minnesotensis</name>
    <dbReference type="NCBI Taxonomy" id="337894"/>
    <lineage>
        <taxon>Bacteria</taxon>
        <taxon>Bacillati</taxon>
        <taxon>Actinomycetota</taxon>
        <taxon>Actinomycetes</taxon>
        <taxon>Pseudonocardiales</taxon>
        <taxon>Pseudonocardiaceae</taxon>
        <taxon>Amycolatopsis</taxon>
    </lineage>
</organism>
<dbReference type="InterPro" id="IPR006162">
    <property type="entry name" value="Ppantetheine_attach_site"/>
</dbReference>
<evidence type="ECO:0000256" key="2">
    <source>
        <dbReference type="ARBA" id="ARBA00005102"/>
    </source>
</evidence>
<evidence type="ECO:0000256" key="9">
    <source>
        <dbReference type="SAM" id="MobiDB-lite"/>
    </source>
</evidence>
<keyword evidence="6" id="KW-0597">Phosphoprotein</keyword>
<dbReference type="Gene3D" id="1.10.1200.10">
    <property type="entry name" value="ACP-like"/>
    <property type="match status" value="1"/>
</dbReference>
<comment type="pathway">
    <text evidence="2">Siderophore biosynthesis; mycobactin biosynthesis.</text>
</comment>
<dbReference type="Proteomes" id="UP001501116">
    <property type="component" value="Unassembled WGS sequence"/>
</dbReference>
<dbReference type="InterPro" id="IPR010071">
    <property type="entry name" value="AA_adenyl_dom"/>
</dbReference>
<dbReference type="CDD" id="cd12114">
    <property type="entry name" value="A_NRPS_TlmIV_like"/>
    <property type="match status" value="1"/>
</dbReference>
<dbReference type="NCBIfam" id="TIGR01733">
    <property type="entry name" value="AA-adenyl-dom"/>
    <property type="match status" value="1"/>
</dbReference>
<protein>
    <recommendedName>
        <fullName evidence="4">Phenyloxazoline synthase MbtB</fullName>
    </recommendedName>
    <alternativeName>
        <fullName evidence="8">Mycobactin synthetase protein B</fullName>
    </alternativeName>
</protein>
<dbReference type="EMBL" id="BAAANN010000008">
    <property type="protein sequence ID" value="GAA1954208.1"/>
    <property type="molecule type" value="Genomic_DNA"/>
</dbReference>
<dbReference type="PANTHER" id="PTHR45527:SF10">
    <property type="entry name" value="PYOCHELIN SYNTHASE PCHF"/>
    <property type="match status" value="1"/>
</dbReference>
<keyword evidence="7" id="KW-0436">Ligase</keyword>
<evidence type="ECO:0000256" key="6">
    <source>
        <dbReference type="ARBA" id="ARBA00022553"/>
    </source>
</evidence>
<dbReference type="Pfam" id="PF08242">
    <property type="entry name" value="Methyltransf_12"/>
    <property type="match status" value="1"/>
</dbReference>
<dbReference type="Gene3D" id="3.40.50.12780">
    <property type="entry name" value="N-terminal domain of ligase-like"/>
    <property type="match status" value="1"/>
</dbReference>
<dbReference type="Gene3D" id="3.30.300.30">
    <property type="match status" value="2"/>
</dbReference>
<evidence type="ECO:0000256" key="4">
    <source>
        <dbReference type="ARBA" id="ARBA00016743"/>
    </source>
</evidence>
<evidence type="ECO:0000256" key="3">
    <source>
        <dbReference type="ARBA" id="ARBA00007380"/>
    </source>
</evidence>
<dbReference type="InterPro" id="IPR036736">
    <property type="entry name" value="ACP-like_sf"/>
</dbReference>
<comment type="cofactor">
    <cofactor evidence="1">
        <name>pantetheine 4'-phosphate</name>
        <dbReference type="ChEBI" id="CHEBI:47942"/>
    </cofactor>
</comment>
<keyword evidence="12" id="KW-1185">Reference proteome</keyword>
<gene>
    <name evidence="11" type="ORF">GCM10009754_24520</name>
</gene>
<dbReference type="InterPro" id="IPR009081">
    <property type="entry name" value="PP-bd_ACP"/>
</dbReference>
<dbReference type="Pfam" id="PF00668">
    <property type="entry name" value="Condensation"/>
    <property type="match status" value="1"/>
</dbReference>
<dbReference type="InterPro" id="IPR044894">
    <property type="entry name" value="TubC_N_sf"/>
</dbReference>
<evidence type="ECO:0000256" key="7">
    <source>
        <dbReference type="ARBA" id="ARBA00022598"/>
    </source>
</evidence>
<feature type="compositionally biased region" description="Low complexity" evidence="9">
    <location>
        <begin position="1505"/>
        <end position="1516"/>
    </location>
</feature>
<dbReference type="Pfam" id="PF00501">
    <property type="entry name" value="AMP-binding"/>
    <property type="match status" value="1"/>
</dbReference>
<keyword evidence="5" id="KW-0596">Phosphopantetheine</keyword>
<comment type="similarity">
    <text evidence="3">Belongs to the ATP-dependent AMP-binding enzyme family. MbtB subfamily.</text>
</comment>
<dbReference type="Gene3D" id="1.10.10.1830">
    <property type="entry name" value="Non-ribosomal peptide synthase, adenylation domain"/>
    <property type="match status" value="1"/>
</dbReference>
<dbReference type="InterPro" id="IPR000873">
    <property type="entry name" value="AMP-dep_synth/lig_dom"/>
</dbReference>
<dbReference type="SUPFAM" id="SSF53335">
    <property type="entry name" value="S-adenosyl-L-methionine-dependent methyltransferases"/>
    <property type="match status" value="1"/>
</dbReference>
<evidence type="ECO:0000313" key="11">
    <source>
        <dbReference type="EMBL" id="GAA1954208.1"/>
    </source>
</evidence>
<dbReference type="InterPro" id="IPR029063">
    <property type="entry name" value="SAM-dependent_MTases_sf"/>
</dbReference>
<dbReference type="InterPro" id="IPR041464">
    <property type="entry name" value="TubC_N"/>
</dbReference>
<dbReference type="RefSeq" id="WP_344416911.1">
    <property type="nucleotide sequence ID" value="NZ_BAAANN010000008.1"/>
</dbReference>
<dbReference type="PROSITE" id="PS00455">
    <property type="entry name" value="AMP_BINDING"/>
    <property type="match status" value="1"/>
</dbReference>
<dbReference type="InterPro" id="IPR013217">
    <property type="entry name" value="Methyltransf_12"/>
</dbReference>
<dbReference type="Gene3D" id="3.40.50.1820">
    <property type="entry name" value="alpha/beta hydrolase"/>
    <property type="match status" value="1"/>
</dbReference>
<evidence type="ECO:0000313" key="12">
    <source>
        <dbReference type="Proteomes" id="UP001501116"/>
    </source>
</evidence>
<feature type="domain" description="Carrier" evidence="10">
    <location>
        <begin position="1419"/>
        <end position="1500"/>
    </location>
</feature>
<evidence type="ECO:0000256" key="1">
    <source>
        <dbReference type="ARBA" id="ARBA00001957"/>
    </source>
</evidence>
<dbReference type="SUPFAM" id="SSF52777">
    <property type="entry name" value="CoA-dependent acyltransferases"/>
    <property type="match status" value="2"/>
</dbReference>
<dbReference type="InterPro" id="IPR042099">
    <property type="entry name" value="ANL_N_sf"/>
</dbReference>
<evidence type="ECO:0000256" key="8">
    <source>
        <dbReference type="ARBA" id="ARBA00033440"/>
    </source>
</evidence>